<gene>
    <name evidence="6" type="ORF">GCM10009807_08190</name>
</gene>
<dbReference type="Pfam" id="PF01451">
    <property type="entry name" value="LMWPc"/>
    <property type="match status" value="1"/>
</dbReference>
<dbReference type="InterPro" id="IPR017867">
    <property type="entry name" value="Tyr_phospatase_low_mol_wt"/>
</dbReference>
<keyword evidence="4" id="KW-0904">Protein phosphatase</keyword>
<evidence type="ECO:0000256" key="3">
    <source>
        <dbReference type="ARBA" id="ARBA00022801"/>
    </source>
</evidence>
<keyword evidence="7" id="KW-1185">Reference proteome</keyword>
<dbReference type="InterPro" id="IPR050438">
    <property type="entry name" value="LMW_PTPase"/>
</dbReference>
<evidence type="ECO:0000256" key="4">
    <source>
        <dbReference type="ARBA" id="ARBA00022912"/>
    </source>
</evidence>
<proteinExistence type="inferred from homology"/>
<dbReference type="RefSeq" id="WP_344051888.1">
    <property type="nucleotide sequence ID" value="NZ_BAAAPK010000001.1"/>
</dbReference>
<dbReference type="Proteomes" id="UP001500596">
    <property type="component" value="Unassembled WGS sequence"/>
</dbReference>
<name>A0ABN2G7Z6_9MICO</name>
<organism evidence="6 7">
    <name type="scientific">Microbacterium lacus</name>
    <dbReference type="NCBI Taxonomy" id="415217"/>
    <lineage>
        <taxon>Bacteria</taxon>
        <taxon>Bacillati</taxon>
        <taxon>Actinomycetota</taxon>
        <taxon>Actinomycetes</taxon>
        <taxon>Micrococcales</taxon>
        <taxon>Microbacteriaceae</taxon>
        <taxon>Microbacterium</taxon>
    </lineage>
</organism>
<evidence type="ECO:0000313" key="6">
    <source>
        <dbReference type="EMBL" id="GAA1666457.1"/>
    </source>
</evidence>
<dbReference type="Gene3D" id="3.40.50.2300">
    <property type="match status" value="1"/>
</dbReference>
<evidence type="ECO:0000256" key="2">
    <source>
        <dbReference type="ARBA" id="ARBA00013064"/>
    </source>
</evidence>
<protein>
    <recommendedName>
        <fullName evidence="2">protein-tyrosine-phosphatase</fullName>
        <ecNumber evidence="2">3.1.3.48</ecNumber>
    </recommendedName>
</protein>
<dbReference type="PRINTS" id="PR00719">
    <property type="entry name" value="LMWPTPASE"/>
</dbReference>
<keyword evidence="3" id="KW-0378">Hydrolase</keyword>
<dbReference type="InterPro" id="IPR023485">
    <property type="entry name" value="Ptyr_pPase"/>
</dbReference>
<dbReference type="SUPFAM" id="SSF52788">
    <property type="entry name" value="Phosphotyrosine protein phosphatases I"/>
    <property type="match status" value="1"/>
</dbReference>
<dbReference type="PANTHER" id="PTHR11717:SF7">
    <property type="entry name" value="LOW MOLECULAR WEIGHT PHOSPHOTYROSINE PROTEIN PHOSPHATASE"/>
    <property type="match status" value="1"/>
</dbReference>
<accession>A0ABN2G7Z6</accession>
<evidence type="ECO:0000259" key="5">
    <source>
        <dbReference type="SMART" id="SM00226"/>
    </source>
</evidence>
<comment type="caution">
    <text evidence="6">The sequence shown here is derived from an EMBL/GenBank/DDBJ whole genome shotgun (WGS) entry which is preliminary data.</text>
</comment>
<sequence>MIEIFAVCTGNICRSPLAAQLLRARLADYPVVVESAGTRGRPAAMTPDAKRLAEMHGALPGDAEEHRARYLTERMLASQDLILGMAREHRRAIAELVPAKVQVTFTVRELARLAQAADPLDLEAAAQGPDAKTRLRGILRHLSSLRGRVTPPRDAAEDDVVDPFGRSWNTYQLSAAQLVPAVDEVARVVELARPGR</sequence>
<evidence type="ECO:0000313" key="7">
    <source>
        <dbReference type="Proteomes" id="UP001500596"/>
    </source>
</evidence>
<evidence type="ECO:0000256" key="1">
    <source>
        <dbReference type="ARBA" id="ARBA00011063"/>
    </source>
</evidence>
<dbReference type="InterPro" id="IPR036196">
    <property type="entry name" value="Ptyr_pPase_sf"/>
</dbReference>
<dbReference type="EC" id="3.1.3.48" evidence="2"/>
<dbReference type="SMART" id="SM00226">
    <property type="entry name" value="LMWPc"/>
    <property type="match status" value="1"/>
</dbReference>
<feature type="domain" description="Phosphotyrosine protein phosphatase I" evidence="5">
    <location>
        <begin position="2"/>
        <end position="123"/>
    </location>
</feature>
<dbReference type="PANTHER" id="PTHR11717">
    <property type="entry name" value="LOW MOLECULAR WEIGHT PROTEIN TYROSINE PHOSPHATASE"/>
    <property type="match status" value="1"/>
</dbReference>
<dbReference type="EMBL" id="BAAAPK010000001">
    <property type="protein sequence ID" value="GAA1666457.1"/>
    <property type="molecule type" value="Genomic_DNA"/>
</dbReference>
<comment type="similarity">
    <text evidence="1">Belongs to the low molecular weight phosphotyrosine protein phosphatase family.</text>
</comment>
<reference evidence="6 7" key="1">
    <citation type="journal article" date="2019" name="Int. J. Syst. Evol. Microbiol.">
        <title>The Global Catalogue of Microorganisms (GCM) 10K type strain sequencing project: providing services to taxonomists for standard genome sequencing and annotation.</title>
        <authorList>
            <consortium name="The Broad Institute Genomics Platform"/>
            <consortium name="The Broad Institute Genome Sequencing Center for Infectious Disease"/>
            <person name="Wu L."/>
            <person name="Ma J."/>
        </authorList>
    </citation>
    <scope>NUCLEOTIDE SEQUENCE [LARGE SCALE GENOMIC DNA]</scope>
    <source>
        <strain evidence="6 7">JCM 15575</strain>
    </source>
</reference>